<dbReference type="GO" id="GO:0016787">
    <property type="term" value="F:hydrolase activity"/>
    <property type="evidence" value="ECO:0007669"/>
    <property type="project" value="UniProtKB-KW"/>
</dbReference>
<organism evidence="4 5">
    <name type="scientific">Anaeromyxobacter dehalogenans (strain ATCC BAA-258 / DSM 21875 / 2CP-1)</name>
    <dbReference type="NCBI Taxonomy" id="455488"/>
    <lineage>
        <taxon>Bacteria</taxon>
        <taxon>Pseudomonadati</taxon>
        <taxon>Myxococcota</taxon>
        <taxon>Myxococcia</taxon>
        <taxon>Myxococcales</taxon>
        <taxon>Cystobacterineae</taxon>
        <taxon>Anaeromyxobacteraceae</taxon>
        <taxon>Anaeromyxobacter</taxon>
    </lineage>
</organism>
<keyword evidence="1" id="KW-0732">Signal</keyword>
<evidence type="ECO:0000313" key="5">
    <source>
        <dbReference type="Proteomes" id="UP000007089"/>
    </source>
</evidence>
<gene>
    <name evidence="4" type="ordered locus">A2cp1_2713</name>
</gene>
<dbReference type="PANTHER" id="PTHR10161:SF14">
    <property type="entry name" value="TARTRATE-RESISTANT ACID PHOSPHATASE TYPE 5"/>
    <property type="match status" value="1"/>
</dbReference>
<dbReference type="InterPro" id="IPR051558">
    <property type="entry name" value="Metallophosphoesterase_PAP"/>
</dbReference>
<evidence type="ECO:0000313" key="4">
    <source>
        <dbReference type="EMBL" id="ACL66050.1"/>
    </source>
</evidence>
<dbReference type="SUPFAM" id="SSF56300">
    <property type="entry name" value="Metallo-dependent phosphatases"/>
    <property type="match status" value="1"/>
</dbReference>
<protein>
    <submittedName>
        <fullName evidence="4">Metallophosphoesterase</fullName>
    </submittedName>
</protein>
<dbReference type="HOGENOM" id="CLU_755749_0_0_7"/>
<dbReference type="InterPro" id="IPR004843">
    <property type="entry name" value="Calcineurin-like_PHP"/>
</dbReference>
<sequence length="356" mass="36916">MAVALVGAAGCCTCVDLDYTYRSGAARAPAAAPPLSPLLRVLHVADIGEPNCQQRAISDGMAAAHRRAPFDLAVAPGDNVYNCGPDATLPGAAECRFADDGNTVAAGYAGPADPTFARFEDAFAPLAGVPIHLALGNHDVATAGSCAVPGVEPATAARRKACLEVAHASPLWAMPGRHHLVDRGPARFIVVDTNLLKGDYGGFTFADEEAFVAAAAAGCDARACFLVGHHPAVTAGSHHDDATPEYLARVDRLLAAGQGRIRAWLAGHDHDLQHLRTPGGVDVLVSGNGSRARGAERFREISAPGAELLFASVRWGFGVLEVGDGGWRYRFESDDGAALYCCAASGSGRCEPVACR</sequence>
<dbReference type="EMBL" id="CP001359">
    <property type="protein sequence ID" value="ACL66050.1"/>
    <property type="molecule type" value="Genomic_DNA"/>
</dbReference>
<keyword evidence="2" id="KW-0378">Hydrolase</keyword>
<proteinExistence type="predicted"/>
<accession>B8JDY5</accession>
<keyword evidence="5" id="KW-1185">Reference proteome</keyword>
<feature type="domain" description="Calcineurin-like phosphoesterase" evidence="3">
    <location>
        <begin position="39"/>
        <end position="271"/>
    </location>
</feature>
<evidence type="ECO:0000256" key="2">
    <source>
        <dbReference type="ARBA" id="ARBA00022801"/>
    </source>
</evidence>
<dbReference type="Gene3D" id="3.60.21.10">
    <property type="match status" value="1"/>
</dbReference>
<reference evidence="4" key="1">
    <citation type="submission" date="2009-01" db="EMBL/GenBank/DDBJ databases">
        <title>Complete sequence of Anaeromyxobacter dehalogenans 2CP-1.</title>
        <authorList>
            <consortium name="US DOE Joint Genome Institute"/>
            <person name="Lucas S."/>
            <person name="Copeland A."/>
            <person name="Lapidus A."/>
            <person name="Glavina del Rio T."/>
            <person name="Dalin E."/>
            <person name="Tice H."/>
            <person name="Bruce D."/>
            <person name="Goodwin L."/>
            <person name="Pitluck S."/>
            <person name="Saunders E."/>
            <person name="Brettin T."/>
            <person name="Detter J.C."/>
            <person name="Han C."/>
            <person name="Larimer F."/>
            <person name="Land M."/>
            <person name="Hauser L."/>
            <person name="Kyrpides N."/>
            <person name="Ovchinnikova G."/>
            <person name="Beliaev A.S."/>
            <person name="Richardson P."/>
        </authorList>
    </citation>
    <scope>NUCLEOTIDE SEQUENCE</scope>
    <source>
        <strain evidence="4">2CP-1</strain>
    </source>
</reference>
<dbReference type="InterPro" id="IPR029052">
    <property type="entry name" value="Metallo-depent_PP-like"/>
</dbReference>
<dbReference type="AlphaFoldDB" id="B8JDY5"/>
<dbReference type="PANTHER" id="PTHR10161">
    <property type="entry name" value="TARTRATE-RESISTANT ACID PHOSPHATASE TYPE 5"/>
    <property type="match status" value="1"/>
</dbReference>
<dbReference type="KEGG" id="acp:A2cp1_2713"/>
<dbReference type="Pfam" id="PF00149">
    <property type="entry name" value="Metallophos"/>
    <property type="match status" value="1"/>
</dbReference>
<evidence type="ECO:0000256" key="1">
    <source>
        <dbReference type="ARBA" id="ARBA00022729"/>
    </source>
</evidence>
<name>B8JDY5_ANAD2</name>
<evidence type="ECO:0000259" key="3">
    <source>
        <dbReference type="Pfam" id="PF00149"/>
    </source>
</evidence>
<dbReference type="Proteomes" id="UP000007089">
    <property type="component" value="Chromosome"/>
</dbReference>